<feature type="region of interest" description="Disordered" evidence="1">
    <location>
        <begin position="1"/>
        <end position="31"/>
    </location>
</feature>
<name>A0AAV3PC58_LITER</name>
<reference evidence="2 3" key="1">
    <citation type="submission" date="2024-01" db="EMBL/GenBank/DDBJ databases">
        <title>The complete chloroplast genome sequence of Lithospermum erythrorhizon: insights into the phylogenetic relationship among Boraginaceae species and the maternal lineages of purple gromwells.</title>
        <authorList>
            <person name="Okada T."/>
            <person name="Watanabe K."/>
        </authorList>
    </citation>
    <scope>NUCLEOTIDE SEQUENCE [LARGE SCALE GENOMIC DNA]</scope>
</reference>
<evidence type="ECO:0000256" key="1">
    <source>
        <dbReference type="SAM" id="MobiDB-lite"/>
    </source>
</evidence>
<evidence type="ECO:0000313" key="2">
    <source>
        <dbReference type="EMBL" id="GAA0149317.1"/>
    </source>
</evidence>
<organism evidence="2 3">
    <name type="scientific">Lithospermum erythrorhizon</name>
    <name type="common">Purple gromwell</name>
    <name type="synonym">Lithospermum officinale var. erythrorhizon</name>
    <dbReference type="NCBI Taxonomy" id="34254"/>
    <lineage>
        <taxon>Eukaryota</taxon>
        <taxon>Viridiplantae</taxon>
        <taxon>Streptophyta</taxon>
        <taxon>Embryophyta</taxon>
        <taxon>Tracheophyta</taxon>
        <taxon>Spermatophyta</taxon>
        <taxon>Magnoliopsida</taxon>
        <taxon>eudicotyledons</taxon>
        <taxon>Gunneridae</taxon>
        <taxon>Pentapetalae</taxon>
        <taxon>asterids</taxon>
        <taxon>lamiids</taxon>
        <taxon>Boraginales</taxon>
        <taxon>Boraginaceae</taxon>
        <taxon>Boraginoideae</taxon>
        <taxon>Lithospermeae</taxon>
        <taxon>Lithospermum</taxon>
    </lineage>
</organism>
<gene>
    <name evidence="2" type="ORF">LIER_43044</name>
</gene>
<dbReference type="EMBL" id="BAABME010032381">
    <property type="protein sequence ID" value="GAA0149317.1"/>
    <property type="molecule type" value="Genomic_DNA"/>
</dbReference>
<comment type="caution">
    <text evidence="2">The sequence shown here is derived from an EMBL/GenBank/DDBJ whole genome shotgun (WGS) entry which is preliminary data.</text>
</comment>
<dbReference type="AlphaFoldDB" id="A0AAV3PC58"/>
<accession>A0AAV3PC58</accession>
<evidence type="ECO:0000313" key="3">
    <source>
        <dbReference type="Proteomes" id="UP001454036"/>
    </source>
</evidence>
<protein>
    <submittedName>
        <fullName evidence="2">Uncharacterized protein</fullName>
    </submittedName>
</protein>
<keyword evidence="3" id="KW-1185">Reference proteome</keyword>
<dbReference type="Proteomes" id="UP001454036">
    <property type="component" value="Unassembled WGS sequence"/>
</dbReference>
<sequence>MTPERDSLGVRGNPMTMVNTSENSQTKATTPSRCCGDNLVPNLKVFVLSASRNGISSNSSWGLPLFSLSLSLRSFSFDVSFLFNFITGCRPSRYLFCRGGSLKDIPRGMESW</sequence>
<proteinExistence type="predicted"/>
<feature type="compositionally biased region" description="Polar residues" evidence="1">
    <location>
        <begin position="16"/>
        <end position="31"/>
    </location>
</feature>